<evidence type="ECO:0000313" key="4">
    <source>
        <dbReference type="Proteomes" id="UP000654075"/>
    </source>
</evidence>
<evidence type="ECO:0000256" key="2">
    <source>
        <dbReference type="SAM" id="MobiDB-lite"/>
    </source>
</evidence>
<accession>A0A813H3Z2</accession>
<dbReference type="EMBL" id="CAJNNV010030431">
    <property type="protein sequence ID" value="CAE8632513.1"/>
    <property type="molecule type" value="Genomic_DNA"/>
</dbReference>
<dbReference type="OrthoDB" id="10365628at2759"/>
<feature type="compositionally biased region" description="Basic and acidic residues" evidence="2">
    <location>
        <begin position="568"/>
        <end position="582"/>
    </location>
</feature>
<proteinExistence type="predicted"/>
<evidence type="ECO:0000313" key="3">
    <source>
        <dbReference type="EMBL" id="CAE8632513.1"/>
    </source>
</evidence>
<feature type="compositionally biased region" description="Acidic residues" evidence="2">
    <location>
        <begin position="381"/>
        <end position="392"/>
    </location>
</feature>
<feature type="non-terminal residue" evidence="3">
    <location>
        <position position="1"/>
    </location>
</feature>
<dbReference type="AlphaFoldDB" id="A0A813H3Z2"/>
<feature type="non-terminal residue" evidence="3">
    <location>
        <position position="604"/>
    </location>
</feature>
<name>A0A813H3Z2_POLGL</name>
<sequence length="604" mass="67347">TGMFIKGTFFDEAADNVDTMTDAEFEQWKLKAELEMYKSKAMKAADVQRSKLMKSGRGRWQVLKNKSHAPAKERELAGASKKVTIPDREETGLKNDKGVEATAEAIATMLSVHGGASSLTQRLAFLKQGRFSAEILKYSDLQAQVTTLMHGVEHLIEELDKLDKEGRLDPNVQGRILLGMLTGEKILAPSRNEEVANRMRQIRQTLQCLNWPNLHHKFKKWVKNAHGFDNNVREFLKQVETSGDFDDLDIAAAKEAVGSALLTQETTLNSNLKRFQRHIVRVREDFRTNPVVMPDLIGDEKQLASKKVEPVRRQSFSGLDLSNPTYPLVDKPATGNLDNLNVQEEEEKAAARLGTRKVMMPLATNSTDEAAEASSASAGDSDPETFEAVVDEDQGRDQEDVEPAFDAKAFIAGIDDHRFGHLKRIYMKHADKLDNLREEIVACKQKEDKAVEEIEHKLALISAPHAALLKRQKTDDGRKDGQTGRRTVMRAPSEAEIGKQKQKALLVAKRDELLQRLKAAEEVKFERVAARRLQSKASDLSQEVELAESGAESSKPEAAGVDGSGLETEGHHFRVDFANPHDVEQRLADTGRDMAANKKSLQLF</sequence>
<feature type="region of interest" description="Disordered" evidence="2">
    <location>
        <begin position="366"/>
        <end position="399"/>
    </location>
</feature>
<feature type="region of interest" description="Disordered" evidence="2">
    <location>
        <begin position="66"/>
        <end position="91"/>
    </location>
</feature>
<evidence type="ECO:0000256" key="1">
    <source>
        <dbReference type="SAM" id="Coils"/>
    </source>
</evidence>
<reference evidence="3" key="1">
    <citation type="submission" date="2021-02" db="EMBL/GenBank/DDBJ databases">
        <authorList>
            <person name="Dougan E. K."/>
            <person name="Rhodes N."/>
            <person name="Thang M."/>
            <person name="Chan C."/>
        </authorList>
    </citation>
    <scope>NUCLEOTIDE SEQUENCE</scope>
</reference>
<feature type="region of interest" description="Disordered" evidence="2">
    <location>
        <begin position="539"/>
        <end position="582"/>
    </location>
</feature>
<keyword evidence="4" id="KW-1185">Reference proteome</keyword>
<dbReference type="Proteomes" id="UP000654075">
    <property type="component" value="Unassembled WGS sequence"/>
</dbReference>
<organism evidence="3 4">
    <name type="scientific">Polarella glacialis</name>
    <name type="common">Dinoflagellate</name>
    <dbReference type="NCBI Taxonomy" id="89957"/>
    <lineage>
        <taxon>Eukaryota</taxon>
        <taxon>Sar</taxon>
        <taxon>Alveolata</taxon>
        <taxon>Dinophyceae</taxon>
        <taxon>Suessiales</taxon>
        <taxon>Suessiaceae</taxon>
        <taxon>Polarella</taxon>
    </lineage>
</organism>
<protein>
    <submittedName>
        <fullName evidence="3">Uncharacterized protein</fullName>
    </submittedName>
</protein>
<comment type="caution">
    <text evidence="3">The sequence shown here is derived from an EMBL/GenBank/DDBJ whole genome shotgun (WGS) entry which is preliminary data.</text>
</comment>
<keyword evidence="1" id="KW-0175">Coiled coil</keyword>
<feature type="coiled-coil region" evidence="1">
    <location>
        <begin position="426"/>
        <end position="453"/>
    </location>
</feature>
<feature type="compositionally biased region" description="Low complexity" evidence="2">
    <location>
        <begin position="366"/>
        <end position="380"/>
    </location>
</feature>
<gene>
    <name evidence="3" type="ORF">PGLA1383_LOCUS48459</name>
</gene>